<reference evidence="1" key="1">
    <citation type="journal article" date="2021" name="Proc. Natl. Acad. Sci. U.S.A.">
        <title>Three genomes in the algal genus Volvox reveal the fate of a haploid sex-determining region after a transition to homothallism.</title>
        <authorList>
            <person name="Yamamoto K."/>
            <person name="Hamaji T."/>
            <person name="Kawai-Toyooka H."/>
            <person name="Matsuzaki R."/>
            <person name="Takahashi F."/>
            <person name="Nishimura Y."/>
            <person name="Kawachi M."/>
            <person name="Noguchi H."/>
            <person name="Minakuchi Y."/>
            <person name="Umen J.G."/>
            <person name="Toyoda A."/>
            <person name="Nozaki H."/>
        </authorList>
    </citation>
    <scope>NUCLEOTIDE SEQUENCE</scope>
    <source>
        <strain evidence="1">NIES-3780</strain>
    </source>
</reference>
<keyword evidence="2" id="KW-1185">Reference proteome</keyword>
<name>A0A8J4B8N4_9CHLO</name>
<evidence type="ECO:0000313" key="1">
    <source>
        <dbReference type="EMBL" id="GIL56425.1"/>
    </source>
</evidence>
<sequence length="110" mass="11721">LVKSRSRQPRPCNNLISAMSKADCRATSTADKLESLTLVQLGRLNLAEPARGPFVRPLITFPPLRALHLLQTHLLTARGAHLPSGELSAVGTTPAAQAASSVQVKRCSSK</sequence>
<organism evidence="1 2">
    <name type="scientific">Volvox africanus</name>
    <dbReference type="NCBI Taxonomy" id="51714"/>
    <lineage>
        <taxon>Eukaryota</taxon>
        <taxon>Viridiplantae</taxon>
        <taxon>Chlorophyta</taxon>
        <taxon>core chlorophytes</taxon>
        <taxon>Chlorophyceae</taxon>
        <taxon>CS clade</taxon>
        <taxon>Chlamydomonadales</taxon>
        <taxon>Volvocaceae</taxon>
        <taxon>Volvox</taxon>
    </lineage>
</organism>
<feature type="non-terminal residue" evidence="1">
    <location>
        <position position="1"/>
    </location>
</feature>
<protein>
    <submittedName>
        <fullName evidence="1">Uncharacterized protein</fullName>
    </submittedName>
</protein>
<dbReference type="Proteomes" id="UP000747399">
    <property type="component" value="Unassembled WGS sequence"/>
</dbReference>
<evidence type="ECO:0000313" key="2">
    <source>
        <dbReference type="Proteomes" id="UP000747399"/>
    </source>
</evidence>
<comment type="caution">
    <text evidence="1">The sequence shown here is derived from an EMBL/GenBank/DDBJ whole genome shotgun (WGS) entry which is preliminary data.</text>
</comment>
<accession>A0A8J4B8N4</accession>
<dbReference type="EMBL" id="BNCO01000024">
    <property type="protein sequence ID" value="GIL56425.1"/>
    <property type="molecule type" value="Genomic_DNA"/>
</dbReference>
<gene>
    <name evidence="1" type="ORF">Vafri_11796</name>
</gene>
<dbReference type="AlphaFoldDB" id="A0A8J4B8N4"/>
<proteinExistence type="predicted"/>